<feature type="compositionally biased region" description="Polar residues" evidence="1">
    <location>
        <begin position="288"/>
        <end position="298"/>
    </location>
</feature>
<dbReference type="PANTHER" id="PTHR42023">
    <property type="entry name" value="BHLH DOMAIN-CONTAINING PROTEIN"/>
    <property type="match status" value="1"/>
</dbReference>
<feature type="compositionally biased region" description="Polar residues" evidence="1">
    <location>
        <begin position="414"/>
        <end position="425"/>
    </location>
</feature>
<evidence type="ECO:0000313" key="3">
    <source>
        <dbReference type="Proteomes" id="UP000266188"/>
    </source>
</evidence>
<dbReference type="AlphaFoldDB" id="A0A3A2ZCQ4"/>
<proteinExistence type="predicted"/>
<reference evidence="3" key="1">
    <citation type="submission" date="2017-02" db="EMBL/GenBank/DDBJ databases">
        <authorList>
            <person name="Tafer H."/>
            <person name="Lopandic K."/>
        </authorList>
    </citation>
    <scope>NUCLEOTIDE SEQUENCE [LARGE SCALE GENOMIC DNA]</scope>
    <source>
        <strain evidence="3">CBS 366.77</strain>
    </source>
</reference>
<dbReference type="OrthoDB" id="4507572at2759"/>
<feature type="compositionally biased region" description="Basic and acidic residues" evidence="1">
    <location>
        <begin position="238"/>
        <end position="268"/>
    </location>
</feature>
<evidence type="ECO:0000313" key="2">
    <source>
        <dbReference type="EMBL" id="RJE20932.1"/>
    </source>
</evidence>
<feature type="compositionally biased region" description="Polar residues" evidence="1">
    <location>
        <begin position="55"/>
        <end position="100"/>
    </location>
</feature>
<keyword evidence="3" id="KW-1185">Reference proteome</keyword>
<organism evidence="2 3">
    <name type="scientific">Aspergillus sclerotialis</name>
    <dbReference type="NCBI Taxonomy" id="2070753"/>
    <lineage>
        <taxon>Eukaryota</taxon>
        <taxon>Fungi</taxon>
        <taxon>Dikarya</taxon>
        <taxon>Ascomycota</taxon>
        <taxon>Pezizomycotina</taxon>
        <taxon>Eurotiomycetes</taxon>
        <taxon>Eurotiomycetidae</taxon>
        <taxon>Eurotiales</taxon>
        <taxon>Aspergillaceae</taxon>
        <taxon>Aspergillus</taxon>
        <taxon>Aspergillus subgen. Polypaecilum</taxon>
    </lineage>
</organism>
<dbReference type="PANTHER" id="PTHR42023:SF1">
    <property type="entry name" value="BHLH DOMAIN-CONTAINING PROTEIN"/>
    <property type="match status" value="1"/>
</dbReference>
<feature type="compositionally biased region" description="Polar residues" evidence="1">
    <location>
        <begin position="197"/>
        <end position="206"/>
    </location>
</feature>
<feature type="compositionally biased region" description="Polar residues" evidence="1">
    <location>
        <begin position="390"/>
        <end position="399"/>
    </location>
</feature>
<accession>A0A3A2ZCQ4</accession>
<name>A0A3A2ZCQ4_9EURO</name>
<gene>
    <name evidence="2" type="ORF">PHISCL_06725</name>
</gene>
<feature type="compositionally biased region" description="Polar residues" evidence="1">
    <location>
        <begin position="124"/>
        <end position="138"/>
    </location>
</feature>
<dbReference type="EMBL" id="MVGC01000265">
    <property type="protein sequence ID" value="RJE20932.1"/>
    <property type="molecule type" value="Genomic_DNA"/>
</dbReference>
<dbReference type="STRING" id="2070753.A0A3A2ZCQ4"/>
<feature type="region of interest" description="Disordered" evidence="1">
    <location>
        <begin position="31"/>
        <end position="467"/>
    </location>
</feature>
<comment type="caution">
    <text evidence="2">The sequence shown here is derived from an EMBL/GenBank/DDBJ whole genome shotgun (WGS) entry which is preliminary data.</text>
</comment>
<protein>
    <submittedName>
        <fullName evidence="2">Uncharacterized protein</fullName>
    </submittedName>
</protein>
<feature type="compositionally biased region" description="Polar residues" evidence="1">
    <location>
        <begin position="317"/>
        <end position="335"/>
    </location>
</feature>
<feature type="compositionally biased region" description="Low complexity" evidence="1">
    <location>
        <begin position="38"/>
        <end position="54"/>
    </location>
</feature>
<sequence>MWGKGHTGRGRRPVIGNPTLVTKTLDDSVYQSLSPINSPGAGSSSKPSPPLSSGNRASPITANPSDPDSRFASSNSSRDGNAQFGQFSNNWSQQLHSEQCSADRKPDSPVWREITDVSPPDSPISMSGANGSQESHQVSPIEDEPRSSSRNMEIGSQFPMMRNVPQEDVSSQPTNPKPRKHSLNFSRATRWDDFSGEPTTSETGKTAQAAPGRAPLQSRTAHKQGGSQSSGIFGWGKDQFHPMKKFAEARSRFTKHDDTQPHAMREPGKGTSGRPPMINPIQEKQRSRVSSRAGTSKTDQAKENQEPPAVGLGLRSSVATTFTAGKSMSTTTESRPTTKPDNRHPQPTAYSVPVSQESSTPPRVDLPKSTLDSTLNSALVDLKLEEQPVSRFSSTTYESTEFDSAAESPRDSVAETQSTDNNPSIMSRKRPVPSGIVSGKKPVRKPTPAQVPEESTAKPLPECPPEKQAESRIEALEARRETLARRKGNIGTIIHELTQVIQPSSIAYDMAARDEVKRTVSSLNNELADINREDHEIGLRLFRAYKKRDEQDCRAGSTSLWVKRVTS</sequence>
<dbReference type="Proteomes" id="UP000266188">
    <property type="component" value="Unassembled WGS sequence"/>
</dbReference>
<evidence type="ECO:0000256" key="1">
    <source>
        <dbReference type="SAM" id="MobiDB-lite"/>
    </source>
</evidence>